<proteinExistence type="predicted"/>
<feature type="region of interest" description="Disordered" evidence="1">
    <location>
        <begin position="1045"/>
        <end position="1076"/>
    </location>
</feature>
<dbReference type="Pfam" id="PF24054">
    <property type="entry name" value="DUF7357"/>
    <property type="match status" value="2"/>
</dbReference>
<sequence>MSQDPLRLRVTVQRHGIPDVKFVWPCARAAADLSVAQLLAQINEVVPLEGGEWGLEDYAVELVGPAGEDGLGRGYECLHFQQVQQILKDEDQIVYVCSTRPLAALGSVPRGDWDTDQSAVCRIRSLLGEDLKRRRLSGRHQISEGGKHLVDGLAFGRPWLRTPRDRPSIELPPRKRQRAIEYNNEDEYDDSYEHPMLLLEAPELAEDDGTYAPALNNAITTANNRAEDDGSFADVDENTDEEMDDELELADGDMAEELELLRQDNAVVGEDPVLATKIGHDPSDATSHEDAFAQEMGLLQAAFPLTSASAIGGELGRHDGNIMHAYEALKRSNDPALSLDKVLEMMLGDLMNVAVYDGDNDPNEKAPARPLIQVVESDDNDSADTDDISSSDSSDSSGSDEADGGEGEEDGDSEQGNNSEEDSDSESESESESESGSGSDSDSGSDSGSDSDSSDDNTAMVGQVYPMFSTEPAAAAKKNTGVVQAESAPHTGLTKTQKRNARRRKLLAHRKSLDGSTGTPDSAPTELSLQERKEQLLKSLEQGSNANAEEHQGNQGEANDVAAERQGSTPRETPQSRRSRVDVGAGRRLLFGALGLKAPKSKADEEKIKQGLMKDVRPLNNPRVAEARTGQDAAPVEDEDPDEWRKHISYSAVECCHEGVVLSEPPFPFRQRWDPQQQGRHWGKGKRKRQSQEFTEDYYDDSAVFYEDGDFAGGATRRSSGRGFKPFGPKAPAQDQSGASDKANGAQPEAKKPEKADDVPPVPADLGSLPTLTAGVAKEGMVVTWKQMAMSKATRWQPEIVQLTGTVQASTDEAELHVLLAVRDREVRDRVYDSETGKRVYDKFEVPDSDGEDEAGEDDGQRVVPWDELMEPRILQDAPAPTTSATEGKKPLIQEVEMGDAEAVVQGEVAEGEVADDESSESESSDSSDSGEDEDEDDEDENEGNGYIVYEVCLWQSESSNVLKHSNDAQRSRYVVGATEARGREAVGATWNMLRTAGVAAFGSDVVAPSALPDDEAPCWRLMVRDRVGCAEAEDSGWLSALPHPLQLQQRAPGQPPSWSRGASAHVPGQSTSRRR</sequence>
<feature type="region of interest" description="Disordered" evidence="1">
    <location>
        <begin position="376"/>
        <end position="584"/>
    </location>
</feature>
<feature type="domain" description="DUF7357" evidence="2">
    <location>
        <begin position="6"/>
        <end position="94"/>
    </location>
</feature>
<feature type="compositionally biased region" description="Polar residues" evidence="1">
    <location>
        <begin position="514"/>
        <end position="528"/>
    </location>
</feature>
<evidence type="ECO:0000256" key="1">
    <source>
        <dbReference type="SAM" id="MobiDB-lite"/>
    </source>
</evidence>
<feature type="region of interest" description="Disordered" evidence="1">
    <location>
        <begin position="599"/>
        <end position="642"/>
    </location>
</feature>
<feature type="compositionally biased region" description="Basic and acidic residues" evidence="1">
    <location>
        <begin position="601"/>
        <end position="617"/>
    </location>
</feature>
<feature type="compositionally biased region" description="Polar residues" evidence="1">
    <location>
        <begin position="541"/>
        <end position="557"/>
    </location>
</feature>
<feature type="compositionally biased region" description="Low complexity" evidence="1">
    <location>
        <begin position="713"/>
        <end position="723"/>
    </location>
</feature>
<feature type="compositionally biased region" description="Basic residues" evidence="1">
    <location>
        <begin position="496"/>
        <end position="510"/>
    </location>
</feature>
<feature type="compositionally biased region" description="Low complexity" evidence="1">
    <location>
        <begin position="434"/>
        <end position="451"/>
    </location>
</feature>
<feature type="domain" description="DUF7357" evidence="2">
    <location>
        <begin position="122"/>
        <end position="174"/>
    </location>
</feature>
<feature type="compositionally biased region" description="Basic and acidic residues" evidence="1">
    <location>
        <begin position="749"/>
        <end position="758"/>
    </location>
</feature>
<evidence type="ECO:0000313" key="3">
    <source>
        <dbReference type="EMBL" id="PWI65734.1"/>
    </source>
</evidence>
<feature type="compositionally biased region" description="Acidic residues" evidence="1">
    <location>
        <begin position="376"/>
        <end position="389"/>
    </location>
</feature>
<comment type="caution">
    <text evidence="3">The sequence shown here is derived from an EMBL/GenBank/DDBJ whole genome shotgun (WGS) entry which is preliminary data.</text>
</comment>
<feature type="region of interest" description="Disordered" evidence="1">
    <location>
        <begin position="666"/>
        <end position="694"/>
    </location>
</feature>
<gene>
    <name evidence="3" type="ORF">PCL_06705</name>
</gene>
<evidence type="ECO:0000259" key="2">
    <source>
        <dbReference type="Pfam" id="PF24054"/>
    </source>
</evidence>
<feature type="compositionally biased region" description="Acidic residues" evidence="1">
    <location>
        <begin position="910"/>
        <end position="943"/>
    </location>
</feature>
<dbReference type="Proteomes" id="UP000245956">
    <property type="component" value="Unassembled WGS sequence"/>
</dbReference>
<feature type="compositionally biased region" description="Acidic residues" evidence="1">
    <location>
        <begin position="398"/>
        <end position="433"/>
    </location>
</feature>
<accession>A0A2U3DU30</accession>
<name>A0A2U3DU30_PURLI</name>
<organism evidence="3 4">
    <name type="scientific">Purpureocillium lilacinum</name>
    <name type="common">Paecilomyces lilacinus</name>
    <dbReference type="NCBI Taxonomy" id="33203"/>
    <lineage>
        <taxon>Eukaryota</taxon>
        <taxon>Fungi</taxon>
        <taxon>Dikarya</taxon>
        <taxon>Ascomycota</taxon>
        <taxon>Pezizomycotina</taxon>
        <taxon>Sordariomycetes</taxon>
        <taxon>Hypocreomycetidae</taxon>
        <taxon>Hypocreales</taxon>
        <taxon>Ophiocordycipitaceae</taxon>
        <taxon>Purpureocillium</taxon>
    </lineage>
</organism>
<protein>
    <recommendedName>
        <fullName evidence="2">DUF7357 domain-containing protein</fullName>
    </recommendedName>
</protein>
<dbReference type="AlphaFoldDB" id="A0A2U3DU30"/>
<dbReference type="InterPro" id="IPR055781">
    <property type="entry name" value="DUF7357"/>
</dbReference>
<feature type="compositionally biased region" description="Acidic residues" evidence="1">
    <location>
        <begin position="847"/>
        <end position="858"/>
    </location>
</feature>
<evidence type="ECO:0000313" key="4">
    <source>
        <dbReference type="Proteomes" id="UP000245956"/>
    </source>
</evidence>
<dbReference type="EMBL" id="LCWV01000030">
    <property type="protein sequence ID" value="PWI65734.1"/>
    <property type="molecule type" value="Genomic_DNA"/>
</dbReference>
<feature type="region of interest" description="Disordered" evidence="1">
    <location>
        <begin position="710"/>
        <end position="770"/>
    </location>
</feature>
<feature type="region of interest" description="Disordered" evidence="1">
    <location>
        <begin position="842"/>
        <end position="944"/>
    </location>
</feature>
<reference evidence="3 4" key="1">
    <citation type="journal article" date="2016" name="Front. Microbiol.">
        <title>Genome and transcriptome sequences reveal the specific parasitism of the nematophagous Purpureocillium lilacinum 36-1.</title>
        <authorList>
            <person name="Xie J."/>
            <person name="Li S."/>
            <person name="Mo C."/>
            <person name="Xiao X."/>
            <person name="Peng D."/>
            <person name="Wang G."/>
            <person name="Xiao Y."/>
        </authorList>
    </citation>
    <scope>NUCLEOTIDE SEQUENCE [LARGE SCALE GENOMIC DNA]</scope>
    <source>
        <strain evidence="3 4">36-1</strain>
    </source>
</reference>